<organism evidence="3 4">
    <name type="scientific">Ramalina farinacea</name>
    <dbReference type="NCBI Taxonomy" id="258253"/>
    <lineage>
        <taxon>Eukaryota</taxon>
        <taxon>Fungi</taxon>
        <taxon>Dikarya</taxon>
        <taxon>Ascomycota</taxon>
        <taxon>Pezizomycotina</taxon>
        <taxon>Lecanoromycetes</taxon>
        <taxon>OSLEUM clade</taxon>
        <taxon>Lecanoromycetidae</taxon>
        <taxon>Lecanorales</taxon>
        <taxon>Lecanorineae</taxon>
        <taxon>Ramalinaceae</taxon>
        <taxon>Ramalina</taxon>
    </lineage>
</organism>
<evidence type="ECO:0000313" key="3">
    <source>
        <dbReference type="EMBL" id="MDI1491782.1"/>
    </source>
</evidence>
<feature type="region of interest" description="Disordered" evidence="2">
    <location>
        <begin position="1"/>
        <end position="60"/>
    </location>
</feature>
<feature type="compositionally biased region" description="Polar residues" evidence="2">
    <location>
        <begin position="1"/>
        <end position="19"/>
    </location>
</feature>
<evidence type="ECO:0000256" key="1">
    <source>
        <dbReference type="SAM" id="Coils"/>
    </source>
</evidence>
<keyword evidence="4" id="KW-1185">Reference proteome</keyword>
<protein>
    <submittedName>
        <fullName evidence="3">Uncharacterized protein</fullName>
    </submittedName>
</protein>
<reference evidence="3" key="1">
    <citation type="journal article" date="2023" name="Genome Biol. Evol.">
        <title>First Whole Genome Sequence and Flow Cytometry Genome Size Data for the Lichen-Forming Fungus Ramalina farinacea (Ascomycota).</title>
        <authorList>
            <person name="Llewellyn T."/>
            <person name="Mian S."/>
            <person name="Hill R."/>
            <person name="Leitch I.J."/>
            <person name="Gaya E."/>
        </authorList>
    </citation>
    <scope>NUCLEOTIDE SEQUENCE</scope>
    <source>
        <strain evidence="3">LIQ254RAFAR</strain>
    </source>
</reference>
<dbReference type="EMBL" id="JAPUFD010000015">
    <property type="protein sequence ID" value="MDI1491782.1"/>
    <property type="molecule type" value="Genomic_DNA"/>
</dbReference>
<sequence length="143" mass="15857">MTSKQIPNRALATSSSSVRRNLFHHHLSRRPTGTSSAAVAKDSHEAEKDASNDIVAKDGNGNFQVLVPKLPPLEDDDGALEEEMGNERGLLENKMLELYKDRSLHTGDPAELMSAVHENLKRQVASLEEDNWIFEAEPPSRDV</sequence>
<keyword evidence="1" id="KW-0175">Coiled coil</keyword>
<feature type="coiled-coil region" evidence="1">
    <location>
        <begin position="110"/>
        <end position="137"/>
    </location>
</feature>
<evidence type="ECO:0000313" key="4">
    <source>
        <dbReference type="Proteomes" id="UP001161017"/>
    </source>
</evidence>
<dbReference type="Proteomes" id="UP001161017">
    <property type="component" value="Unassembled WGS sequence"/>
</dbReference>
<comment type="caution">
    <text evidence="3">The sequence shown here is derived from an EMBL/GenBank/DDBJ whole genome shotgun (WGS) entry which is preliminary data.</text>
</comment>
<dbReference type="AlphaFoldDB" id="A0AA43QT90"/>
<name>A0AA43QT90_9LECA</name>
<feature type="compositionally biased region" description="Basic and acidic residues" evidence="2">
    <location>
        <begin position="41"/>
        <end position="51"/>
    </location>
</feature>
<gene>
    <name evidence="3" type="ORF">OHK93_002993</name>
</gene>
<proteinExistence type="predicted"/>
<evidence type="ECO:0000256" key="2">
    <source>
        <dbReference type="SAM" id="MobiDB-lite"/>
    </source>
</evidence>
<accession>A0AA43QT90</accession>